<evidence type="ECO:0000256" key="6">
    <source>
        <dbReference type="SAM" id="SignalP"/>
    </source>
</evidence>
<keyword evidence="3" id="KW-0813">Transport</keyword>
<evidence type="ECO:0000259" key="7">
    <source>
        <dbReference type="PROSITE" id="PS50983"/>
    </source>
</evidence>
<protein>
    <submittedName>
        <fullName evidence="8">ABC transporter substrate-binding protein</fullName>
    </submittedName>
</protein>
<evidence type="ECO:0000313" key="9">
    <source>
        <dbReference type="Proteomes" id="UP000602124"/>
    </source>
</evidence>
<dbReference type="GO" id="GO:1901678">
    <property type="term" value="P:iron coordination entity transport"/>
    <property type="evidence" value="ECO:0007669"/>
    <property type="project" value="UniProtKB-ARBA"/>
</dbReference>
<gene>
    <name evidence="8" type="ORF">JEQ47_14075</name>
</gene>
<keyword evidence="9" id="KW-1185">Reference proteome</keyword>
<evidence type="ECO:0000313" key="8">
    <source>
        <dbReference type="EMBL" id="MBJ3785850.1"/>
    </source>
</evidence>
<comment type="similarity">
    <text evidence="2">Belongs to the bacterial solute-binding protein 8 family.</text>
</comment>
<comment type="caution">
    <text evidence="8">The sequence shown here is derived from an EMBL/GenBank/DDBJ whole genome shotgun (WGS) entry which is preliminary data.</text>
</comment>
<dbReference type="Pfam" id="PF01497">
    <property type="entry name" value="Peripla_BP_2"/>
    <property type="match status" value="1"/>
</dbReference>
<evidence type="ECO:0000256" key="5">
    <source>
        <dbReference type="ARBA" id="ARBA00022729"/>
    </source>
</evidence>
<feature type="signal peptide" evidence="6">
    <location>
        <begin position="1"/>
        <end position="32"/>
    </location>
</feature>
<dbReference type="Gene3D" id="3.40.50.1980">
    <property type="entry name" value="Nitrogenase molybdenum iron protein domain"/>
    <property type="match status" value="2"/>
</dbReference>
<feature type="chain" id="PRO_5036859221" evidence="6">
    <location>
        <begin position="33"/>
        <end position="322"/>
    </location>
</feature>
<keyword evidence="4" id="KW-0406">Ion transport</keyword>
<dbReference type="InterPro" id="IPR051313">
    <property type="entry name" value="Bact_iron-sidero_bind"/>
</dbReference>
<dbReference type="InterPro" id="IPR002491">
    <property type="entry name" value="ABC_transptr_periplasmic_BD"/>
</dbReference>
<feature type="domain" description="Fe/B12 periplasmic-binding" evidence="7">
    <location>
        <begin position="53"/>
        <end position="322"/>
    </location>
</feature>
<dbReference type="PANTHER" id="PTHR30532">
    <property type="entry name" value="IRON III DICITRATE-BINDING PERIPLASMIC PROTEIN"/>
    <property type="match status" value="1"/>
</dbReference>
<dbReference type="EMBL" id="JAEKMH010000003">
    <property type="protein sequence ID" value="MBJ3785850.1"/>
    <property type="molecule type" value="Genomic_DNA"/>
</dbReference>
<organism evidence="8 9">
    <name type="scientific">Devosia sediminis</name>
    <dbReference type="NCBI Taxonomy" id="2798801"/>
    <lineage>
        <taxon>Bacteria</taxon>
        <taxon>Pseudomonadati</taxon>
        <taxon>Pseudomonadota</taxon>
        <taxon>Alphaproteobacteria</taxon>
        <taxon>Hyphomicrobiales</taxon>
        <taxon>Devosiaceae</taxon>
        <taxon>Devosia</taxon>
    </lineage>
</organism>
<evidence type="ECO:0000256" key="1">
    <source>
        <dbReference type="ARBA" id="ARBA00004196"/>
    </source>
</evidence>
<dbReference type="GO" id="GO:0030288">
    <property type="term" value="C:outer membrane-bounded periplasmic space"/>
    <property type="evidence" value="ECO:0007669"/>
    <property type="project" value="TreeGrafter"/>
</dbReference>
<proteinExistence type="inferred from homology"/>
<comment type="subcellular location">
    <subcellularLocation>
        <location evidence="1">Cell envelope</location>
    </subcellularLocation>
</comment>
<evidence type="ECO:0000256" key="3">
    <source>
        <dbReference type="ARBA" id="ARBA00022448"/>
    </source>
</evidence>
<keyword evidence="4" id="KW-0408">Iron</keyword>
<evidence type="ECO:0000256" key="4">
    <source>
        <dbReference type="ARBA" id="ARBA00022496"/>
    </source>
</evidence>
<evidence type="ECO:0000256" key="2">
    <source>
        <dbReference type="ARBA" id="ARBA00008814"/>
    </source>
</evidence>
<name>A0A934MM54_9HYPH</name>
<dbReference type="PROSITE" id="PS50983">
    <property type="entry name" value="FE_B12_PBP"/>
    <property type="match status" value="1"/>
</dbReference>
<sequence>MSIQHFCTSRPAFIRTGLAAVALIGIASAVSAQETRTIEAANGSIEIPAAPQRIATLGNTTLPFIDLGGTPIAVTAESDSDVSRLPQEQQAVYQAATILAASADEVDMEKLASLAPDLILVQVPGGEFEQIRQQLEAIAPTVFYSLDTEWKALADGIADAANTTEALSAQKAEFATRLADIQQKYGDLIADTSFVDVNRWSSSDPGTFAIADIGCSEIGRDEVGIDYPEAPEGADPLAWTSYSFEQLGELAQYDVITYPVGADGEPTEPFVPVVETNTWQALPAVASGHAIGLFCPGNNSYGAVLQYLASLDAALATLPAAE</sequence>
<reference evidence="8" key="1">
    <citation type="submission" date="2020-12" db="EMBL/GenBank/DDBJ databases">
        <title>Devosia sp. MSA67 isolated from Mo River.</title>
        <authorList>
            <person name="Ma F."/>
            <person name="Zi Z."/>
        </authorList>
    </citation>
    <scope>NUCLEOTIDE SEQUENCE</scope>
    <source>
        <strain evidence="8">MSA67</strain>
    </source>
</reference>
<dbReference type="RefSeq" id="WP_198877073.1">
    <property type="nucleotide sequence ID" value="NZ_JAEKMH010000003.1"/>
</dbReference>
<accession>A0A934MM54</accession>
<dbReference type="Proteomes" id="UP000602124">
    <property type="component" value="Unassembled WGS sequence"/>
</dbReference>
<dbReference type="AlphaFoldDB" id="A0A934MM54"/>
<dbReference type="SUPFAM" id="SSF53807">
    <property type="entry name" value="Helical backbone' metal receptor"/>
    <property type="match status" value="1"/>
</dbReference>
<keyword evidence="4" id="KW-0410">Iron transport</keyword>
<keyword evidence="5 6" id="KW-0732">Signal</keyword>
<dbReference type="PANTHER" id="PTHR30532:SF1">
    <property type="entry name" value="IRON(3+)-HYDROXAMATE-BINDING PROTEIN FHUD"/>
    <property type="match status" value="1"/>
</dbReference>